<reference evidence="1" key="1">
    <citation type="submission" date="2024-05" db="EMBL/GenBank/DDBJ databases">
        <title>Planctomycetes of the genus Singulisphaera possess chitinolytic capabilities.</title>
        <authorList>
            <person name="Ivanova A."/>
        </authorList>
    </citation>
    <scope>NUCLEOTIDE SEQUENCE</scope>
    <source>
        <strain evidence="1">Ch08T</strain>
    </source>
</reference>
<name>A0AAU7C6I1_9BACT</name>
<dbReference type="RefSeq" id="WP_406693555.1">
    <property type="nucleotide sequence ID" value="NZ_CP155447.1"/>
</dbReference>
<accession>A0AAU7C6I1</accession>
<sequence length="65" mass="7059">MDLLVNRAMLGIAEDAAYLGGSYEPLGAEIGVGGARCRFKGDALGPEMISRFRSPSRAERFAQRR</sequence>
<dbReference type="EMBL" id="CP155447">
    <property type="protein sequence ID" value="XBH00874.1"/>
    <property type="molecule type" value="Genomic_DNA"/>
</dbReference>
<evidence type="ECO:0000313" key="1">
    <source>
        <dbReference type="EMBL" id="XBH00874.1"/>
    </source>
</evidence>
<dbReference type="AlphaFoldDB" id="A0AAU7C6I1"/>
<protein>
    <submittedName>
        <fullName evidence="1">Uncharacterized protein</fullName>
    </submittedName>
</protein>
<proteinExistence type="predicted"/>
<organism evidence="1">
    <name type="scientific">Singulisphaera sp. Ch08</name>
    <dbReference type="NCBI Taxonomy" id="3120278"/>
    <lineage>
        <taxon>Bacteria</taxon>
        <taxon>Pseudomonadati</taxon>
        <taxon>Planctomycetota</taxon>
        <taxon>Planctomycetia</taxon>
        <taxon>Isosphaerales</taxon>
        <taxon>Isosphaeraceae</taxon>
        <taxon>Singulisphaera</taxon>
    </lineage>
</organism>
<gene>
    <name evidence="1" type="ORF">V5E97_21200</name>
</gene>